<proteinExistence type="predicted"/>
<organism evidence="2 3">
    <name type="scientific">Glycomyces sambucus</name>
    <dbReference type="NCBI Taxonomy" id="380244"/>
    <lineage>
        <taxon>Bacteria</taxon>
        <taxon>Bacillati</taxon>
        <taxon>Actinomycetota</taxon>
        <taxon>Actinomycetes</taxon>
        <taxon>Glycomycetales</taxon>
        <taxon>Glycomycetaceae</taxon>
        <taxon>Glycomyces</taxon>
    </lineage>
</organism>
<keyword evidence="1" id="KW-0732">Signal</keyword>
<keyword evidence="3" id="KW-1185">Reference proteome</keyword>
<accession>A0A1G9G3A1</accession>
<feature type="signal peptide" evidence="1">
    <location>
        <begin position="1"/>
        <end position="34"/>
    </location>
</feature>
<dbReference type="EMBL" id="FNGF01000002">
    <property type="protein sequence ID" value="SDK94743.1"/>
    <property type="molecule type" value="Genomic_DNA"/>
</dbReference>
<dbReference type="RefSeq" id="WP_091047488.1">
    <property type="nucleotide sequence ID" value="NZ_FNGF01000002.1"/>
</dbReference>
<evidence type="ECO:0000313" key="3">
    <source>
        <dbReference type="Proteomes" id="UP000198662"/>
    </source>
</evidence>
<reference evidence="3" key="1">
    <citation type="submission" date="2016-10" db="EMBL/GenBank/DDBJ databases">
        <authorList>
            <person name="Varghese N."/>
            <person name="Submissions S."/>
        </authorList>
    </citation>
    <scope>NUCLEOTIDE SEQUENCE [LARGE SCALE GENOMIC DNA]</scope>
    <source>
        <strain evidence="3">CGMCC 4.3147</strain>
    </source>
</reference>
<dbReference type="AlphaFoldDB" id="A0A1G9G3A1"/>
<evidence type="ECO:0000313" key="2">
    <source>
        <dbReference type="EMBL" id="SDK94743.1"/>
    </source>
</evidence>
<evidence type="ECO:0000256" key="1">
    <source>
        <dbReference type="SAM" id="SignalP"/>
    </source>
</evidence>
<feature type="chain" id="PRO_5011787427" evidence="1">
    <location>
        <begin position="35"/>
        <end position="140"/>
    </location>
</feature>
<dbReference type="Proteomes" id="UP000198662">
    <property type="component" value="Unassembled WGS sequence"/>
</dbReference>
<protein>
    <submittedName>
        <fullName evidence="2">Uncharacterized protein</fullName>
    </submittedName>
</protein>
<dbReference type="OrthoDB" id="5228092at2"/>
<gene>
    <name evidence="2" type="ORF">SAMN05216298_2168</name>
</gene>
<name>A0A1G9G3A1_9ACTN</name>
<sequence length="140" mass="14465">MAAHLKGRMRMLAAVTAAFAVSIGGLAVAGTAAAAPAPEYAPTGAAADDIGTLAIPCTTGTGWTGDNPTSQNYAWARCDASGSPNPNYWAFRVEWSCTGESQIRLGPYLRADGRTLRGYCPAGKRVDYSSVGTLYTGDIG</sequence>